<dbReference type="AlphaFoldDB" id="A0A1N7N741"/>
<dbReference type="EMBL" id="FTOI01000012">
    <property type="protein sequence ID" value="SIS94162.1"/>
    <property type="molecule type" value="Genomic_DNA"/>
</dbReference>
<accession>A0A1N7N741</accession>
<name>A0A1N7N741_9FLAO</name>
<dbReference type="STRING" id="713588.SAMN05421789_11246"/>
<dbReference type="Proteomes" id="UP000185839">
    <property type="component" value="Unassembled WGS sequence"/>
</dbReference>
<organism evidence="1 2">
    <name type="scientific">Kaistella chaponensis</name>
    <dbReference type="NCBI Taxonomy" id="713588"/>
    <lineage>
        <taxon>Bacteria</taxon>
        <taxon>Pseudomonadati</taxon>
        <taxon>Bacteroidota</taxon>
        <taxon>Flavobacteriia</taxon>
        <taxon>Flavobacteriales</taxon>
        <taxon>Weeksellaceae</taxon>
        <taxon>Chryseobacterium group</taxon>
        <taxon>Kaistella</taxon>
    </lineage>
</organism>
<evidence type="ECO:0000313" key="1">
    <source>
        <dbReference type="EMBL" id="SIS94162.1"/>
    </source>
</evidence>
<keyword evidence="2" id="KW-1185">Reference proteome</keyword>
<evidence type="ECO:0008006" key="3">
    <source>
        <dbReference type="Google" id="ProtNLM"/>
    </source>
</evidence>
<dbReference type="OrthoDB" id="4205621at2"/>
<evidence type="ECO:0000313" key="2">
    <source>
        <dbReference type="Proteomes" id="UP000185839"/>
    </source>
</evidence>
<sequence length="125" mass="14508">MSDNNNEIPAIRLLRNADGESFFEIGKVRTQLKIKSEEFWFANTIDSWQIGAHAAPRKQFVITLSGKLKFTTSDERTFIIEPGIVLLAEDIDGEGHQWEMIEGYENWHRIYIPLVEDSESYFIKD</sequence>
<reference evidence="2" key="1">
    <citation type="submission" date="2017-01" db="EMBL/GenBank/DDBJ databases">
        <authorList>
            <person name="Varghese N."/>
            <person name="Submissions S."/>
        </authorList>
    </citation>
    <scope>NUCLEOTIDE SEQUENCE [LARGE SCALE GENOMIC DNA]</scope>
    <source>
        <strain evidence="2">DSM 23145</strain>
    </source>
</reference>
<gene>
    <name evidence="1" type="ORF">SAMN05421789_11246</name>
</gene>
<protein>
    <recommendedName>
        <fullName evidence="3">Cupin</fullName>
    </recommendedName>
</protein>
<proteinExistence type="predicted"/>
<dbReference type="RefSeq" id="WP_076387801.1">
    <property type="nucleotide sequence ID" value="NZ_FTOI01000012.1"/>
</dbReference>